<accession>A0A0M8ZQC6</accession>
<dbReference type="AlphaFoldDB" id="A0A0M8ZQC6"/>
<keyword evidence="2" id="KW-1185">Reference proteome</keyword>
<protein>
    <submittedName>
        <fullName evidence="1">Uncharacterized protein</fullName>
    </submittedName>
</protein>
<evidence type="ECO:0000313" key="2">
    <source>
        <dbReference type="Proteomes" id="UP000053105"/>
    </source>
</evidence>
<dbReference type="EMBL" id="KQ435909">
    <property type="protein sequence ID" value="KOX68955.1"/>
    <property type="molecule type" value="Genomic_DNA"/>
</dbReference>
<organism evidence="1 2">
    <name type="scientific">Melipona quadrifasciata</name>
    <dbReference type="NCBI Taxonomy" id="166423"/>
    <lineage>
        <taxon>Eukaryota</taxon>
        <taxon>Metazoa</taxon>
        <taxon>Ecdysozoa</taxon>
        <taxon>Arthropoda</taxon>
        <taxon>Hexapoda</taxon>
        <taxon>Insecta</taxon>
        <taxon>Pterygota</taxon>
        <taxon>Neoptera</taxon>
        <taxon>Endopterygota</taxon>
        <taxon>Hymenoptera</taxon>
        <taxon>Apocrita</taxon>
        <taxon>Aculeata</taxon>
        <taxon>Apoidea</taxon>
        <taxon>Anthophila</taxon>
        <taxon>Apidae</taxon>
        <taxon>Melipona</taxon>
    </lineage>
</organism>
<name>A0A0M8ZQC6_9HYME</name>
<proteinExistence type="predicted"/>
<dbReference type="Proteomes" id="UP000053105">
    <property type="component" value="Unassembled WGS sequence"/>
</dbReference>
<gene>
    <name evidence="1" type="ORF">WN51_07128</name>
</gene>
<evidence type="ECO:0000313" key="1">
    <source>
        <dbReference type="EMBL" id="KOX68955.1"/>
    </source>
</evidence>
<sequence length="256" mass="30036">MRYTDRDIQTELKIFSGSELGMRYTDRDIQTEETFDNITLWAEVNITRQNVSYAQAIRDITQQANNMNGSEVENSTDAMFVQFLDSPDPDSTVNTLAQSTLSSVNLDTSRQGNLMTKRKATEKHAKVITTRKKIRFFSEILPSITNMQENVDDRVDDRDVECVELEDDWRSFDDRECDWLDVVDRDCDWCDFGDRNCDWRDFCDRDCDWLEFEDRDCAVEEYAEREGDWCGLEDRDTDWLDFGSRVGDWLGVDECE</sequence>
<reference evidence="1 2" key="1">
    <citation type="submission" date="2015-07" db="EMBL/GenBank/DDBJ databases">
        <title>The genome of Melipona quadrifasciata.</title>
        <authorList>
            <person name="Pan H."/>
            <person name="Kapheim K."/>
        </authorList>
    </citation>
    <scope>NUCLEOTIDE SEQUENCE [LARGE SCALE GENOMIC DNA]</scope>
    <source>
        <strain evidence="1">0111107301</strain>
        <tissue evidence="1">Whole body</tissue>
    </source>
</reference>